<reference evidence="3 4" key="1">
    <citation type="submission" date="2018-01" db="EMBL/GenBank/DDBJ databases">
        <title>Complete genome sequence of Flavivirga eckloniae ECD14 isolated from seaweed Ecklonia cava.</title>
        <authorList>
            <person name="Lee J.H."/>
            <person name="Baik K.S."/>
            <person name="Seong C.N."/>
        </authorList>
    </citation>
    <scope>NUCLEOTIDE SEQUENCE [LARGE SCALE GENOMIC DNA]</scope>
    <source>
        <strain evidence="3 4">ECD14</strain>
    </source>
</reference>
<keyword evidence="2" id="KW-0732">Signal</keyword>
<dbReference type="Pfam" id="PF11751">
    <property type="entry name" value="PorP_SprF"/>
    <property type="match status" value="1"/>
</dbReference>
<sequence>MRKYLLHIVLFFCFTQIFHAQEEGGVVSFVLPVRNSLKFNRYAINPTFSFVREQNKYISINNKRQWAQFDDAPQTLLFGYSGRFRENIGVGVGVFQQNYGVLTTFGGILNFAYNVVLDRYSNLTFGANVGFYRSGLNEGKVVTNTQESTLDNIPSNSLVTINPGINYGTGFVDFGISLNNVFLYNINGSELVQENPEQGIQAHAMYTGYVNSRDFFDESKFTGLIRSEFKKEKTVISGIAMLTVPKGIWAQLGYNTLYGISGGVGLNISSQFSIEYNYEKAMGNLSDFGNSHDITLAYKFKNRYRYRYSGDDEETSLIMPEKRTKRRPTTRRKTPVSNKPVVRKTPAQVKAEAEARAKAAKEAKAKAAAERIRRAEERVRAQEAAAKAKAEEEARAKAAAEAAAKAKAEEEARAKAAAEAAAKAKAEEDARAKAAEEAAAKTKAEEEARAKAAAEAAAKAKAEEEARAKAAAEAAAAKAKAEEEARAKAAAKAKAEEDARAKAAAEAAAKAKAEEDARAKAAAEAAAKAKAEEEARAKAAAEAAAAKAKAEEEARAKAAAEAAAKAKAEEEARAKAAAEAAAKAKAEEEARAKAAAEAAAAAKAKAEEEARAKAAAEAAAKAKAEEEARAKAAAEAAAKAKAEEEARAKAAAEAAAKAKAEEEARAKAAAEAAAAAKAKAEEEARAKAAAEAAAKAKAEEEARAKAAAEAAAKAKAEEEARAKAAAEAQVVTPVDDVTKSMNDLLTRLTETVASRDKDLKDLKEENDLGEKGIFKAPRPFKSISAENAALESLKSELDGVIKTRDEKIAALEKQYNNSIDPIKLKTIERLKTEQLNALKSRKDLMASLEKIKIATEIERKRRIKRAAYDNADARYSKDMAALNRIKETTPVSSVPLKEEDFDFGEEQSSNIQIVKDIKNTESGYYLVIAVHSNVDKRNEFVEKTVAAGQSNVNFFYDESTSKYFIYYEKFSSVEQARRALEAKGNKPYNGKMSMVKIEN</sequence>
<feature type="compositionally biased region" description="Basic and acidic residues" evidence="1">
    <location>
        <begin position="420"/>
        <end position="470"/>
    </location>
</feature>
<feature type="region of interest" description="Disordered" evidence="1">
    <location>
        <begin position="317"/>
        <end position="362"/>
    </location>
</feature>
<evidence type="ECO:0000313" key="4">
    <source>
        <dbReference type="Proteomes" id="UP000235826"/>
    </source>
</evidence>
<accession>A0A2K9PWA1</accession>
<evidence type="ECO:0008006" key="5">
    <source>
        <dbReference type="Google" id="ProtNLM"/>
    </source>
</evidence>
<dbReference type="EMBL" id="CP025791">
    <property type="protein sequence ID" value="AUP81345.1"/>
    <property type="molecule type" value="Genomic_DNA"/>
</dbReference>
<proteinExistence type="predicted"/>
<feature type="compositionally biased region" description="Basic residues" evidence="1">
    <location>
        <begin position="323"/>
        <end position="334"/>
    </location>
</feature>
<feature type="chain" id="PRO_5014875487" description="SPOR domain-containing protein" evidence="2">
    <location>
        <begin position="21"/>
        <end position="999"/>
    </location>
</feature>
<dbReference type="NCBIfam" id="TIGR03519">
    <property type="entry name" value="T9SS_PorP_fam"/>
    <property type="match status" value="1"/>
</dbReference>
<gene>
    <name evidence="3" type="ORF">C1H87_22535</name>
</gene>
<evidence type="ECO:0000313" key="3">
    <source>
        <dbReference type="EMBL" id="AUP81345.1"/>
    </source>
</evidence>
<dbReference type="RefSeq" id="WP_102757987.1">
    <property type="nucleotide sequence ID" value="NZ_CP025791.1"/>
</dbReference>
<dbReference type="InterPro" id="IPR019861">
    <property type="entry name" value="PorP/SprF_Bacteroidetes"/>
</dbReference>
<dbReference type="AlphaFoldDB" id="A0A2K9PWA1"/>
<feature type="region of interest" description="Disordered" evidence="1">
    <location>
        <begin position="420"/>
        <end position="515"/>
    </location>
</feature>
<name>A0A2K9PWA1_9FLAO</name>
<evidence type="ECO:0000256" key="1">
    <source>
        <dbReference type="SAM" id="MobiDB-lite"/>
    </source>
</evidence>
<feature type="compositionally biased region" description="Basic and acidic residues" evidence="1">
    <location>
        <begin position="479"/>
        <end position="515"/>
    </location>
</feature>
<evidence type="ECO:0000256" key="2">
    <source>
        <dbReference type="SAM" id="SignalP"/>
    </source>
</evidence>
<feature type="compositionally biased region" description="Basic and acidic residues" evidence="1">
    <location>
        <begin position="351"/>
        <end position="362"/>
    </location>
</feature>
<organism evidence="3 4">
    <name type="scientific">Flavivirga eckloniae</name>
    <dbReference type="NCBI Taxonomy" id="1803846"/>
    <lineage>
        <taxon>Bacteria</taxon>
        <taxon>Pseudomonadati</taxon>
        <taxon>Bacteroidota</taxon>
        <taxon>Flavobacteriia</taxon>
        <taxon>Flavobacteriales</taxon>
        <taxon>Flavobacteriaceae</taxon>
        <taxon>Flavivirga</taxon>
    </lineage>
</organism>
<feature type="signal peptide" evidence="2">
    <location>
        <begin position="1"/>
        <end position="20"/>
    </location>
</feature>
<protein>
    <recommendedName>
        <fullName evidence="5">SPOR domain-containing protein</fullName>
    </recommendedName>
</protein>
<dbReference type="KEGG" id="fek:C1H87_22535"/>
<dbReference type="Proteomes" id="UP000235826">
    <property type="component" value="Chromosome"/>
</dbReference>
<dbReference type="OrthoDB" id="1393025at2"/>
<keyword evidence="4" id="KW-1185">Reference proteome</keyword>